<dbReference type="EMBL" id="HBEO01029453">
    <property type="protein sequence ID" value="CAD8501620.1"/>
    <property type="molecule type" value="Transcribed_RNA"/>
</dbReference>
<feature type="compositionally biased region" description="Basic and acidic residues" evidence="2">
    <location>
        <begin position="59"/>
        <end position="68"/>
    </location>
</feature>
<dbReference type="Pfam" id="PF13475">
    <property type="entry name" value="DUF4116"/>
    <property type="match status" value="4"/>
</dbReference>
<feature type="compositionally biased region" description="Basic and acidic residues" evidence="2">
    <location>
        <begin position="18"/>
        <end position="34"/>
    </location>
</feature>
<dbReference type="InterPro" id="IPR002110">
    <property type="entry name" value="Ankyrin_rpt"/>
</dbReference>
<sequence>MPPRRQDGLFTRSSSAPEVRRDRDDAPTRGRKDSSGSNGQAALTPFGRVASAPAPSHNESPRPSETQDAKIPAGCFSFLRTRSTETKVLKKNAPLIMAAKAGHWDVFKTLVELRADITATEISSGRSALHYFTEKDNAEAVGWILEHRDEYGRCKVDMWQEDVEGIKPVDLAIKEDVIRAYLQASQQELHDEIIQTVLQSSYTKGAARELQEMISNKCNSCPIENLSRLQEDLIEFARKVVERDLDSVKYFCNISEIMSIATQRDGELLRYASARIKNNSEVVKHAVRQNWKSLRHASRRLQNDPEIVMIAFLQDDRAFDYFNSSVRSDRHFILNAVKTSPRAFEFASEELKDDGEFVLDLVSINGYLLRFSSERLRADRKIVCQAVSQCGMVLKYVSSELRSDIFVVRTAMGQNWRALEFASEELRANEFVVMEAIKIDGCALQFASDELKQDRHVVVVALQQNWKSLEYADVKLRGDKSIVSKALRKNPNAMKFATEDLKAMFGRK</sequence>
<keyword evidence="1" id="KW-0040">ANK repeat</keyword>
<feature type="domain" description="DUF4116" evidence="3">
    <location>
        <begin position="256"/>
        <end position="302"/>
    </location>
</feature>
<feature type="region of interest" description="Disordered" evidence="2">
    <location>
        <begin position="1"/>
        <end position="71"/>
    </location>
</feature>
<evidence type="ECO:0000259" key="3">
    <source>
        <dbReference type="Pfam" id="PF13475"/>
    </source>
</evidence>
<dbReference type="InterPro" id="IPR036770">
    <property type="entry name" value="Ankyrin_rpt-contain_sf"/>
</dbReference>
<feature type="domain" description="DUF4116" evidence="3">
    <location>
        <begin position="379"/>
        <end position="427"/>
    </location>
</feature>
<accession>A0A7S0HVG0</accession>
<proteinExistence type="predicted"/>
<feature type="domain" description="DUF4116" evidence="3">
    <location>
        <begin position="432"/>
        <end position="477"/>
    </location>
</feature>
<feature type="repeat" description="ANK" evidence="1">
    <location>
        <begin position="90"/>
        <end position="122"/>
    </location>
</feature>
<dbReference type="SMART" id="SM00248">
    <property type="entry name" value="ANK"/>
    <property type="match status" value="2"/>
</dbReference>
<protein>
    <recommendedName>
        <fullName evidence="3">DUF4116 domain-containing protein</fullName>
    </recommendedName>
</protein>
<evidence type="ECO:0000256" key="2">
    <source>
        <dbReference type="SAM" id="MobiDB-lite"/>
    </source>
</evidence>
<dbReference type="InterPro" id="IPR025197">
    <property type="entry name" value="DUF4116"/>
</dbReference>
<dbReference type="AlphaFoldDB" id="A0A7S0HVG0"/>
<dbReference type="PROSITE" id="PS50088">
    <property type="entry name" value="ANK_REPEAT"/>
    <property type="match status" value="1"/>
</dbReference>
<feature type="domain" description="DUF4116" evidence="3">
    <location>
        <begin position="329"/>
        <end position="377"/>
    </location>
</feature>
<evidence type="ECO:0000313" key="4">
    <source>
        <dbReference type="EMBL" id="CAD8501620.1"/>
    </source>
</evidence>
<dbReference type="SUPFAM" id="SSF48403">
    <property type="entry name" value="Ankyrin repeat"/>
    <property type="match status" value="1"/>
</dbReference>
<dbReference type="Pfam" id="PF00023">
    <property type="entry name" value="Ank"/>
    <property type="match status" value="1"/>
</dbReference>
<evidence type="ECO:0000256" key="1">
    <source>
        <dbReference type="PROSITE-ProRule" id="PRU00023"/>
    </source>
</evidence>
<reference evidence="4" key="1">
    <citation type="submission" date="2021-01" db="EMBL/GenBank/DDBJ databases">
        <authorList>
            <person name="Corre E."/>
            <person name="Pelletier E."/>
            <person name="Niang G."/>
            <person name="Scheremetjew M."/>
            <person name="Finn R."/>
            <person name="Kale V."/>
            <person name="Holt S."/>
            <person name="Cochrane G."/>
            <person name="Meng A."/>
            <person name="Brown T."/>
            <person name="Cohen L."/>
        </authorList>
    </citation>
    <scope>NUCLEOTIDE SEQUENCE</scope>
    <source>
        <strain evidence="4">CCMP325</strain>
    </source>
</reference>
<organism evidence="4">
    <name type="scientific">Hanusia phi</name>
    <dbReference type="NCBI Taxonomy" id="3032"/>
    <lineage>
        <taxon>Eukaryota</taxon>
        <taxon>Cryptophyceae</taxon>
        <taxon>Pyrenomonadales</taxon>
        <taxon>Geminigeraceae</taxon>
        <taxon>Hanusia</taxon>
    </lineage>
</organism>
<dbReference type="Gene3D" id="1.25.40.20">
    <property type="entry name" value="Ankyrin repeat-containing domain"/>
    <property type="match status" value="1"/>
</dbReference>
<gene>
    <name evidence="4" type="ORF">HPHI1048_LOCUS19986</name>
</gene>
<name>A0A7S0HVG0_9CRYP</name>